<dbReference type="AlphaFoldDB" id="A0ABD2YS06"/>
<protein>
    <recommendedName>
        <fullName evidence="1">Fe2OG dioxygenase domain-containing protein</fullName>
    </recommendedName>
</protein>
<evidence type="ECO:0000259" key="1">
    <source>
        <dbReference type="PROSITE" id="PS51471"/>
    </source>
</evidence>
<dbReference type="SUPFAM" id="SSF51197">
    <property type="entry name" value="Clavaminate synthase-like"/>
    <property type="match status" value="1"/>
</dbReference>
<sequence>MNKYNYSPETVGSIGAIMHSDPGFLTVLQDDELVNGLEVVNKFTGDLVSVDPIPGTLVVNLGDAAKVWSNGRFYNVKHRVQCYQPEVRISIALFVLGPRDKRVEAPAELEDSEHPRLYIPFDFEEYRKLRVSTKSPTGGALELFRATNSGST</sequence>
<name>A0ABD2YS06_9GENT</name>
<evidence type="ECO:0000313" key="2">
    <source>
        <dbReference type="EMBL" id="KAL3508839.1"/>
    </source>
</evidence>
<evidence type="ECO:0000313" key="3">
    <source>
        <dbReference type="Proteomes" id="UP001630127"/>
    </source>
</evidence>
<dbReference type="Gene3D" id="2.60.120.330">
    <property type="entry name" value="B-lactam Antibiotic, Isopenicillin N Synthase, Chain"/>
    <property type="match status" value="1"/>
</dbReference>
<dbReference type="InterPro" id="IPR050231">
    <property type="entry name" value="Iron_ascorbate_oxido_reductase"/>
</dbReference>
<accession>A0ABD2YS06</accession>
<gene>
    <name evidence="2" type="ORF">ACH5RR_028240</name>
</gene>
<feature type="domain" description="Fe2OG dioxygenase" evidence="1">
    <location>
        <begin position="1"/>
        <end position="97"/>
    </location>
</feature>
<dbReference type="InterPro" id="IPR044861">
    <property type="entry name" value="IPNS-like_FE2OG_OXY"/>
</dbReference>
<organism evidence="2 3">
    <name type="scientific">Cinchona calisaya</name>
    <dbReference type="NCBI Taxonomy" id="153742"/>
    <lineage>
        <taxon>Eukaryota</taxon>
        <taxon>Viridiplantae</taxon>
        <taxon>Streptophyta</taxon>
        <taxon>Embryophyta</taxon>
        <taxon>Tracheophyta</taxon>
        <taxon>Spermatophyta</taxon>
        <taxon>Magnoliopsida</taxon>
        <taxon>eudicotyledons</taxon>
        <taxon>Gunneridae</taxon>
        <taxon>Pentapetalae</taxon>
        <taxon>asterids</taxon>
        <taxon>lamiids</taxon>
        <taxon>Gentianales</taxon>
        <taxon>Rubiaceae</taxon>
        <taxon>Cinchonoideae</taxon>
        <taxon>Cinchoneae</taxon>
        <taxon>Cinchona</taxon>
    </lineage>
</organism>
<comment type="caution">
    <text evidence="2">The sequence shown here is derived from an EMBL/GenBank/DDBJ whole genome shotgun (WGS) entry which is preliminary data.</text>
</comment>
<dbReference type="EMBL" id="JBJUIK010000012">
    <property type="protein sequence ID" value="KAL3508839.1"/>
    <property type="molecule type" value="Genomic_DNA"/>
</dbReference>
<reference evidence="2 3" key="1">
    <citation type="submission" date="2024-11" db="EMBL/GenBank/DDBJ databases">
        <title>A near-complete genome assembly of Cinchona calisaya.</title>
        <authorList>
            <person name="Lian D.C."/>
            <person name="Zhao X.W."/>
            <person name="Wei L."/>
        </authorList>
    </citation>
    <scope>NUCLEOTIDE SEQUENCE [LARGE SCALE GENOMIC DNA]</scope>
    <source>
        <tissue evidence="2">Nenye</tissue>
    </source>
</reference>
<dbReference type="PANTHER" id="PTHR47990">
    <property type="entry name" value="2-OXOGLUTARATE (2OG) AND FE(II)-DEPENDENT OXYGENASE SUPERFAMILY PROTEIN-RELATED"/>
    <property type="match status" value="1"/>
</dbReference>
<dbReference type="Pfam" id="PF03171">
    <property type="entry name" value="2OG-FeII_Oxy"/>
    <property type="match status" value="1"/>
</dbReference>
<dbReference type="InterPro" id="IPR027443">
    <property type="entry name" value="IPNS-like_sf"/>
</dbReference>
<dbReference type="PROSITE" id="PS51471">
    <property type="entry name" value="FE2OG_OXY"/>
    <property type="match status" value="1"/>
</dbReference>
<keyword evidence="3" id="KW-1185">Reference proteome</keyword>
<dbReference type="InterPro" id="IPR005123">
    <property type="entry name" value="Oxoglu/Fe-dep_dioxygenase_dom"/>
</dbReference>
<proteinExistence type="predicted"/>
<dbReference type="Proteomes" id="UP001630127">
    <property type="component" value="Unassembled WGS sequence"/>
</dbReference>